<dbReference type="InterPro" id="IPR011990">
    <property type="entry name" value="TPR-like_helical_dom_sf"/>
</dbReference>
<dbReference type="Gene3D" id="1.25.40.390">
    <property type="match status" value="1"/>
</dbReference>
<feature type="domain" description="RagB/SusD" evidence="7">
    <location>
        <begin position="317"/>
        <end position="444"/>
    </location>
</feature>
<feature type="signal peptide" evidence="6">
    <location>
        <begin position="1"/>
        <end position="21"/>
    </location>
</feature>
<comment type="caution">
    <text evidence="9">The sequence shown here is derived from an EMBL/GenBank/DDBJ whole genome shotgun (WGS) entry which is preliminary data.</text>
</comment>
<evidence type="ECO:0000256" key="5">
    <source>
        <dbReference type="ARBA" id="ARBA00023237"/>
    </source>
</evidence>
<sequence length="446" mass="50770">MKNIKVYISIMLALLVLPSCDEYLDVKPADTVIPETMEEFRALMTRAYYLVPAENSKLTMRTDEVKFYRWAWENDIASYKDIYLWEDETPAPSTLSFGWQSFYKAIFYANHIIAEGSEITDGTKEEVEQLQGEAYLMRALMHFNLVNQYASHYDLNSSATDKGVPVSTVIDLEANYVPSTVAEVYGLVESDLTKGLALLNVEEYELGKNYRFTKTSANALQARVALYKNEWENALASAKTTLAIKSDLEDLNNSESLIPSEYNSKESIMALEEGIHAAVVNSVFVSDELMGVYDIDNDLRFAKYYSDNGSGSYVVSKGGDDKFRCTFRTAELYLIAAEASAQLDKLDDARDYLNQLKVKRLKPDFYSTEVARIAGMNRAELIKEILTERFREFAFEGHRWFDLRRTTQPEIIHVFGDETVVLQQGDPRYTLPYPQEAINNNPNLAN</sequence>
<keyword evidence="3 6" id="KW-0732">Signal</keyword>
<dbReference type="InterPro" id="IPR012944">
    <property type="entry name" value="SusD_RagB_dom"/>
</dbReference>
<evidence type="ECO:0000259" key="8">
    <source>
        <dbReference type="Pfam" id="PF14322"/>
    </source>
</evidence>
<evidence type="ECO:0000256" key="2">
    <source>
        <dbReference type="ARBA" id="ARBA00006275"/>
    </source>
</evidence>
<dbReference type="CDD" id="cd08977">
    <property type="entry name" value="SusD"/>
    <property type="match status" value="1"/>
</dbReference>
<dbReference type="AlphaFoldDB" id="A0A4Q1JHZ1"/>
<evidence type="ECO:0000256" key="3">
    <source>
        <dbReference type="ARBA" id="ARBA00022729"/>
    </source>
</evidence>
<organism evidence="9 10">
    <name type="scientific">Ancylomarina salipaludis</name>
    <dbReference type="NCBI Taxonomy" id="2501299"/>
    <lineage>
        <taxon>Bacteria</taxon>
        <taxon>Pseudomonadati</taxon>
        <taxon>Bacteroidota</taxon>
        <taxon>Bacteroidia</taxon>
        <taxon>Marinilabiliales</taxon>
        <taxon>Marinifilaceae</taxon>
        <taxon>Ancylomarina</taxon>
    </lineage>
</organism>
<dbReference type="Proteomes" id="UP000289703">
    <property type="component" value="Unassembled WGS sequence"/>
</dbReference>
<evidence type="ECO:0000313" key="9">
    <source>
        <dbReference type="EMBL" id="RXQ88054.1"/>
    </source>
</evidence>
<dbReference type="GO" id="GO:0009279">
    <property type="term" value="C:cell outer membrane"/>
    <property type="evidence" value="ECO:0007669"/>
    <property type="project" value="UniProtKB-SubCell"/>
</dbReference>
<comment type="subcellular location">
    <subcellularLocation>
        <location evidence="1">Cell outer membrane</location>
    </subcellularLocation>
</comment>
<evidence type="ECO:0000256" key="1">
    <source>
        <dbReference type="ARBA" id="ARBA00004442"/>
    </source>
</evidence>
<evidence type="ECO:0000256" key="4">
    <source>
        <dbReference type="ARBA" id="ARBA00023136"/>
    </source>
</evidence>
<dbReference type="EMBL" id="SAXA01000020">
    <property type="protein sequence ID" value="RXQ88054.1"/>
    <property type="molecule type" value="Genomic_DNA"/>
</dbReference>
<gene>
    <name evidence="9" type="ORF">EO244_15680</name>
</gene>
<proteinExistence type="inferred from homology"/>
<name>A0A4Q1JHZ1_9BACT</name>
<keyword evidence="5" id="KW-0998">Cell outer membrane</keyword>
<feature type="domain" description="SusD-like N-terminal" evidence="8">
    <location>
        <begin position="22"/>
        <end position="226"/>
    </location>
</feature>
<evidence type="ECO:0000259" key="7">
    <source>
        <dbReference type="Pfam" id="PF07980"/>
    </source>
</evidence>
<keyword evidence="4" id="KW-0472">Membrane</keyword>
<dbReference type="OrthoDB" id="630434at2"/>
<evidence type="ECO:0000313" key="10">
    <source>
        <dbReference type="Proteomes" id="UP000289703"/>
    </source>
</evidence>
<dbReference type="RefSeq" id="WP_129255631.1">
    <property type="nucleotide sequence ID" value="NZ_SAXA01000020.1"/>
</dbReference>
<reference evidence="9 10" key="1">
    <citation type="submission" date="2019-01" db="EMBL/GenBank/DDBJ databases">
        <title>Ancylomarina salipaludis sp. nov., isolated from a salt marsh.</title>
        <authorList>
            <person name="Yoon J.-H."/>
        </authorList>
    </citation>
    <scope>NUCLEOTIDE SEQUENCE [LARGE SCALE GENOMIC DNA]</scope>
    <source>
        <strain evidence="9 10">SHSM-M15</strain>
    </source>
</reference>
<dbReference type="SUPFAM" id="SSF48452">
    <property type="entry name" value="TPR-like"/>
    <property type="match status" value="1"/>
</dbReference>
<keyword evidence="10" id="KW-1185">Reference proteome</keyword>
<protein>
    <submittedName>
        <fullName evidence="9">RagB/SusD family nutrient uptake outer membrane protein</fullName>
    </submittedName>
</protein>
<evidence type="ECO:0000256" key="6">
    <source>
        <dbReference type="SAM" id="SignalP"/>
    </source>
</evidence>
<feature type="chain" id="PRO_5020552524" evidence="6">
    <location>
        <begin position="22"/>
        <end position="446"/>
    </location>
</feature>
<comment type="similarity">
    <text evidence="2">Belongs to the SusD family.</text>
</comment>
<dbReference type="InterPro" id="IPR033985">
    <property type="entry name" value="SusD-like_N"/>
</dbReference>
<dbReference type="Pfam" id="PF07980">
    <property type="entry name" value="SusD_RagB"/>
    <property type="match status" value="1"/>
</dbReference>
<dbReference type="Pfam" id="PF14322">
    <property type="entry name" value="SusD-like_3"/>
    <property type="match status" value="1"/>
</dbReference>
<accession>A0A4Q1JHZ1</accession>